<keyword evidence="6 10" id="KW-0378">Hydrolase</keyword>
<keyword evidence="5" id="KW-0732">Signal</keyword>
<protein>
    <recommendedName>
        <fullName evidence="10">Carboxylic ester hydrolase</fullName>
        <ecNumber evidence="10">3.1.1.-</ecNumber>
    </recommendedName>
</protein>
<evidence type="ECO:0000256" key="5">
    <source>
        <dbReference type="ARBA" id="ARBA00022729"/>
    </source>
</evidence>
<keyword evidence="12" id="KW-1185">Reference proteome</keyword>
<dbReference type="GO" id="GO:0030600">
    <property type="term" value="F:feruloyl esterase activity"/>
    <property type="evidence" value="ECO:0007669"/>
    <property type="project" value="UniProtKB-EC"/>
</dbReference>
<dbReference type="Proteomes" id="UP001149165">
    <property type="component" value="Unassembled WGS sequence"/>
</dbReference>
<dbReference type="SUPFAM" id="SSF53474">
    <property type="entry name" value="alpha/beta-Hydrolases"/>
    <property type="match status" value="1"/>
</dbReference>
<dbReference type="EC" id="3.1.1.-" evidence="10"/>
<keyword evidence="4" id="KW-0479">Metal-binding</keyword>
<dbReference type="GO" id="GO:0046872">
    <property type="term" value="F:metal ion binding"/>
    <property type="evidence" value="ECO:0007669"/>
    <property type="project" value="UniProtKB-KW"/>
</dbReference>
<name>A0A9W9KSZ2_9EURO</name>
<dbReference type="GO" id="GO:0017000">
    <property type="term" value="P:antibiotic biosynthetic process"/>
    <property type="evidence" value="ECO:0007669"/>
    <property type="project" value="UniProtKB-ARBA"/>
</dbReference>
<dbReference type="Pfam" id="PF07519">
    <property type="entry name" value="Tannase"/>
    <property type="match status" value="2"/>
</dbReference>
<evidence type="ECO:0000256" key="7">
    <source>
        <dbReference type="ARBA" id="ARBA00022837"/>
    </source>
</evidence>
<accession>A0A9W9KSZ2</accession>
<dbReference type="InterPro" id="IPR011118">
    <property type="entry name" value="Tannase/feruloyl_esterase"/>
</dbReference>
<gene>
    <name evidence="11" type="ORF">N7456_001202</name>
</gene>
<dbReference type="OrthoDB" id="3039123at2759"/>
<reference evidence="11" key="2">
    <citation type="journal article" date="2023" name="IMA Fungus">
        <title>Comparative genomic study of the Penicillium genus elucidates a diverse pangenome and 15 lateral gene transfer events.</title>
        <authorList>
            <person name="Petersen C."/>
            <person name="Sorensen T."/>
            <person name="Nielsen M.R."/>
            <person name="Sondergaard T.E."/>
            <person name="Sorensen J.L."/>
            <person name="Fitzpatrick D.A."/>
            <person name="Frisvad J.C."/>
            <person name="Nielsen K.L."/>
        </authorList>
    </citation>
    <scope>NUCLEOTIDE SEQUENCE</scope>
    <source>
        <strain evidence="11">IBT 30069</strain>
    </source>
</reference>
<dbReference type="PANTHER" id="PTHR33938">
    <property type="entry name" value="FERULOYL ESTERASE B-RELATED"/>
    <property type="match status" value="1"/>
</dbReference>
<keyword evidence="3" id="KW-0624">Polysaccharide degradation</keyword>
<comment type="catalytic activity">
    <reaction evidence="9">
        <text>feruloyl-polysaccharide + H2O = ferulate + polysaccharide.</text>
        <dbReference type="EC" id="3.1.1.73"/>
    </reaction>
</comment>
<comment type="caution">
    <text evidence="11">The sequence shown here is derived from an EMBL/GenBank/DDBJ whole genome shotgun (WGS) entry which is preliminary data.</text>
</comment>
<reference evidence="11" key="1">
    <citation type="submission" date="2022-11" db="EMBL/GenBank/DDBJ databases">
        <authorList>
            <person name="Petersen C."/>
        </authorList>
    </citation>
    <scope>NUCLEOTIDE SEQUENCE</scope>
    <source>
        <strain evidence="11">IBT 30069</strain>
    </source>
</reference>
<keyword evidence="8" id="KW-1015">Disulfide bond</keyword>
<evidence type="ECO:0000256" key="2">
    <source>
        <dbReference type="ARBA" id="ARBA00022487"/>
    </source>
</evidence>
<evidence type="ECO:0000256" key="1">
    <source>
        <dbReference type="ARBA" id="ARBA00006249"/>
    </source>
</evidence>
<dbReference type="EMBL" id="JAPQKH010000001">
    <property type="protein sequence ID" value="KAJ5116854.1"/>
    <property type="molecule type" value="Genomic_DNA"/>
</dbReference>
<dbReference type="InterPro" id="IPR029058">
    <property type="entry name" value="AB_hydrolase_fold"/>
</dbReference>
<dbReference type="GO" id="GO:0045493">
    <property type="term" value="P:xylan catabolic process"/>
    <property type="evidence" value="ECO:0007669"/>
    <property type="project" value="UniProtKB-KW"/>
</dbReference>
<keyword evidence="2" id="KW-0719">Serine esterase</keyword>
<keyword evidence="7" id="KW-0106">Calcium</keyword>
<evidence type="ECO:0000313" key="12">
    <source>
        <dbReference type="Proteomes" id="UP001149165"/>
    </source>
</evidence>
<proteinExistence type="inferred from homology"/>
<dbReference type="PANTHER" id="PTHR33938:SF15">
    <property type="entry name" value="FERULOYL ESTERASE B-RELATED"/>
    <property type="match status" value="1"/>
</dbReference>
<evidence type="ECO:0000256" key="8">
    <source>
        <dbReference type="ARBA" id="ARBA00023157"/>
    </source>
</evidence>
<evidence type="ECO:0000256" key="9">
    <source>
        <dbReference type="ARBA" id="ARBA00034075"/>
    </source>
</evidence>
<evidence type="ECO:0000256" key="10">
    <source>
        <dbReference type="RuleBase" id="RU361238"/>
    </source>
</evidence>
<evidence type="ECO:0000256" key="6">
    <source>
        <dbReference type="ARBA" id="ARBA00022801"/>
    </source>
</evidence>
<dbReference type="AlphaFoldDB" id="A0A9W9KSZ2"/>
<dbReference type="GO" id="GO:0072330">
    <property type="term" value="P:monocarboxylic acid biosynthetic process"/>
    <property type="evidence" value="ECO:0007669"/>
    <property type="project" value="UniProtKB-ARBA"/>
</dbReference>
<evidence type="ECO:0000313" key="11">
    <source>
        <dbReference type="EMBL" id="KAJ5116854.1"/>
    </source>
</evidence>
<sequence length="525" mass="57761">MRFSDLLAGAGLASIAGAAVTAKQSPFEAKCNAFKSKIKVANSHIHDVAYIPVGSNITKEYDASTCSDGDSSPTTFDFCRVTLNVTTSAKSQFFMEAWLPSNYSGRFLSTGNGGLGGCVKYDDMAYAAQYGFATVGTNNGHSGDTGKYFYHNTEVLEDFAYRALHTGVVIGKELTKQFYTEGFKKSYYLGCSTGGRQGWKSIEKFPDDFDGVVAGSPALNFINLINWGARFYPTIGNSSADTFITPTQWTAIHSEILRQCDSLDGAVDGIIEDTDLCQPIFETLVCNSTATANSTCLTAPQIKTVNTIFSPLYGANGSFLFPRMQPGSELTSVYYNGPFQYAEDWYRYVVYNNPEWDPASWTIEDATVANAQDPYQISTFQGDISPFKKSKGKVLHYHGLEDGIITSDTSKVWYKHVVDTMGVSPSDLDDFYRFFPISGMGHCTPGTGAAYIGQGQSTFVDNNPEDNVLLAMVRWVEEGIAPEFVRGSKLNGTTVEYRRKHCKYPKRNKYVGPGSYKDENAWECV</sequence>
<comment type="similarity">
    <text evidence="1 10">Belongs to the tannase family.</text>
</comment>
<keyword evidence="3" id="KW-0858">Xylan degradation</keyword>
<evidence type="ECO:0000256" key="4">
    <source>
        <dbReference type="ARBA" id="ARBA00022723"/>
    </source>
</evidence>
<organism evidence="11 12">
    <name type="scientific">Penicillium angulare</name>
    <dbReference type="NCBI Taxonomy" id="116970"/>
    <lineage>
        <taxon>Eukaryota</taxon>
        <taxon>Fungi</taxon>
        <taxon>Dikarya</taxon>
        <taxon>Ascomycota</taxon>
        <taxon>Pezizomycotina</taxon>
        <taxon>Eurotiomycetes</taxon>
        <taxon>Eurotiomycetidae</taxon>
        <taxon>Eurotiales</taxon>
        <taxon>Aspergillaceae</taxon>
        <taxon>Penicillium</taxon>
    </lineage>
</organism>
<dbReference type="Gene3D" id="3.40.50.1820">
    <property type="entry name" value="alpha/beta hydrolase"/>
    <property type="match status" value="1"/>
</dbReference>
<keyword evidence="3" id="KW-0119">Carbohydrate metabolism</keyword>
<evidence type="ECO:0000256" key="3">
    <source>
        <dbReference type="ARBA" id="ARBA00022651"/>
    </source>
</evidence>